<keyword evidence="3" id="KW-1185">Reference proteome</keyword>
<evidence type="ECO:0000313" key="3">
    <source>
        <dbReference type="Proteomes" id="UP000198397"/>
    </source>
</evidence>
<dbReference type="SUPFAM" id="SSF143724">
    <property type="entry name" value="PHP14-like"/>
    <property type="match status" value="1"/>
</dbReference>
<dbReference type="PANTHER" id="PTHR30218">
    <property type="entry name" value="POLYPHOSPHATE KINASE"/>
    <property type="match status" value="1"/>
</dbReference>
<reference evidence="2 3" key="1">
    <citation type="submission" date="2017-06" db="EMBL/GenBank/DDBJ databases">
        <authorList>
            <person name="Kim H.J."/>
            <person name="Triplett B.A."/>
        </authorList>
    </citation>
    <scope>NUCLEOTIDE SEQUENCE [LARGE SCALE GENOMIC DNA]</scope>
    <source>
        <strain evidence="2 3">DSM 8800</strain>
    </source>
</reference>
<accession>A0A238UVA6</accession>
<gene>
    <name evidence="2" type="ORF">SAMN06264855_101405</name>
</gene>
<dbReference type="AlphaFoldDB" id="A0A238UVA6"/>
<dbReference type="InterPro" id="IPR036830">
    <property type="entry name" value="PP_kinase_middle_dom_sf"/>
</dbReference>
<dbReference type="GO" id="GO:0009358">
    <property type="term" value="C:polyphosphate kinase complex"/>
    <property type="evidence" value="ECO:0007669"/>
    <property type="project" value="InterPro"/>
</dbReference>
<dbReference type="InterPro" id="IPR024953">
    <property type="entry name" value="PP_kinase_middle"/>
</dbReference>
<dbReference type="PANTHER" id="PTHR30218:SF0">
    <property type="entry name" value="POLYPHOSPHATE KINASE"/>
    <property type="match status" value="1"/>
</dbReference>
<proteinExistence type="predicted"/>
<dbReference type="Pfam" id="PF02503">
    <property type="entry name" value="PP_kinase"/>
    <property type="match status" value="1"/>
</dbReference>
<feature type="domain" description="Polyphosphate kinase middle" evidence="1">
    <location>
        <begin position="2"/>
        <end position="176"/>
    </location>
</feature>
<dbReference type="EMBL" id="FZNQ01000001">
    <property type="protein sequence ID" value="SNR25804.1"/>
    <property type="molecule type" value="Genomic_DNA"/>
</dbReference>
<keyword evidence="2" id="KW-0418">Kinase</keyword>
<evidence type="ECO:0000313" key="2">
    <source>
        <dbReference type="EMBL" id="SNR25804.1"/>
    </source>
</evidence>
<keyword evidence="2" id="KW-0808">Transferase</keyword>
<dbReference type="GO" id="GO:0008976">
    <property type="term" value="F:polyphosphate kinase activity"/>
    <property type="evidence" value="ECO:0007669"/>
    <property type="project" value="InterPro"/>
</dbReference>
<dbReference type="GO" id="GO:0006799">
    <property type="term" value="P:polyphosphate biosynthetic process"/>
    <property type="evidence" value="ECO:0007669"/>
    <property type="project" value="InterPro"/>
</dbReference>
<dbReference type="InterPro" id="IPR003414">
    <property type="entry name" value="PP_kinase"/>
</dbReference>
<dbReference type="Proteomes" id="UP000198397">
    <property type="component" value="Unassembled WGS sequence"/>
</dbReference>
<evidence type="ECO:0000259" key="1">
    <source>
        <dbReference type="Pfam" id="PF02503"/>
    </source>
</evidence>
<protein>
    <submittedName>
        <fullName evidence="2">Polyphosphate kinase middle domain-containing protein</fullName>
    </submittedName>
</protein>
<dbReference type="Gene3D" id="3.30.1840.10">
    <property type="entry name" value="Polyphosphate kinase middle domain"/>
    <property type="match status" value="1"/>
</dbReference>
<organism evidence="2 3">
    <name type="scientific">Halorubrum vacuolatum</name>
    <name type="common">Natronobacterium vacuolatum</name>
    <dbReference type="NCBI Taxonomy" id="63740"/>
    <lineage>
        <taxon>Archaea</taxon>
        <taxon>Methanobacteriati</taxon>
        <taxon>Methanobacteriota</taxon>
        <taxon>Stenosarchaea group</taxon>
        <taxon>Halobacteria</taxon>
        <taxon>Halobacteriales</taxon>
        <taxon>Haloferacaceae</taxon>
        <taxon>Halorubrum</taxon>
    </lineage>
</organism>
<name>A0A238UVA6_HALVU</name>
<sequence>MLPTLTPLTFDPAHPFPFISNLSLSLAVLTVDDGTKKFSRVKLPENRPRLIPIVDGEVPRGAIDEPSQHADADKFVRLEAVIAANVNLLFPNVEVLDCSTFRVTRNAEVRRNEEVAEGLIEMIEDVLRQRRFATVVRVEVDEAMPEEVRSMLVEQLEISERELFELPEPLGLDDYF</sequence>